<dbReference type="AlphaFoldDB" id="A0A1V3C5C4"/>
<dbReference type="Pfam" id="PF13560">
    <property type="entry name" value="HTH_31"/>
    <property type="match status" value="1"/>
</dbReference>
<name>A0A1V3C5C4_9ACTN</name>
<dbReference type="CDD" id="cd00093">
    <property type="entry name" value="HTH_XRE"/>
    <property type="match status" value="1"/>
</dbReference>
<dbReference type="Proteomes" id="UP000189004">
    <property type="component" value="Unassembled WGS sequence"/>
</dbReference>
<proteinExistence type="predicted"/>
<accession>A0A1V3C5C4</accession>
<organism evidence="2 3">
    <name type="scientific">Nocardiopsis sinuspersici</name>
    <dbReference type="NCBI Taxonomy" id="501010"/>
    <lineage>
        <taxon>Bacteria</taxon>
        <taxon>Bacillati</taxon>
        <taxon>Actinomycetota</taxon>
        <taxon>Actinomycetes</taxon>
        <taxon>Streptosporangiales</taxon>
        <taxon>Nocardiopsidaceae</taxon>
        <taxon>Nocardiopsis</taxon>
    </lineage>
</organism>
<dbReference type="PANTHER" id="PTHR35010:SF3">
    <property type="entry name" value="BLL4873 PROTEIN"/>
    <property type="match status" value="1"/>
</dbReference>
<dbReference type="Pfam" id="PF17765">
    <property type="entry name" value="MLTR_LBD"/>
    <property type="match status" value="1"/>
</dbReference>
<dbReference type="Gene3D" id="1.10.260.40">
    <property type="entry name" value="lambda repressor-like DNA-binding domains"/>
    <property type="match status" value="1"/>
</dbReference>
<dbReference type="InterPro" id="IPR001387">
    <property type="entry name" value="Cro/C1-type_HTH"/>
</dbReference>
<dbReference type="InterPro" id="IPR010982">
    <property type="entry name" value="Lambda_DNA-bd_dom_sf"/>
</dbReference>
<dbReference type="STRING" id="501010.NOSIN_20850"/>
<comment type="caution">
    <text evidence="2">The sequence shown here is derived from an EMBL/GenBank/DDBJ whole genome shotgun (WGS) entry which is preliminary data.</text>
</comment>
<evidence type="ECO:0000313" key="2">
    <source>
        <dbReference type="EMBL" id="OOC55981.1"/>
    </source>
</evidence>
<sequence length="285" mass="31752">MASESPAAARNRREQLRDFLRTRRARLTPRDVGMAEGGGRRRTPGLRREEVAVLAGVGVSWYTWLEQGRDINVSGEVLDAISRALRLTGPERAHLYALAGLNPPRAGGARETSVTPELRNLIDAWTPRPAMLRDRHWNLLAVNDAARTVFGYGDTDHNCLVTFFTNARYRDMHVHWASVAPDVVASFRADAAHFPDDPEFARLVDDLSAVSPEFTDLWSRHDVGDHVQAVKAVLHPEAGDLVFDKTTLTVADRPDWHLELYNPRPGTGTGDRLERLTRVRTGAPA</sequence>
<dbReference type="SUPFAM" id="SSF47413">
    <property type="entry name" value="lambda repressor-like DNA-binding domains"/>
    <property type="match status" value="1"/>
</dbReference>
<dbReference type="OrthoDB" id="4336585at2"/>
<evidence type="ECO:0000259" key="1">
    <source>
        <dbReference type="SMART" id="SM00530"/>
    </source>
</evidence>
<keyword evidence="3" id="KW-1185">Reference proteome</keyword>
<reference evidence="3" key="1">
    <citation type="submission" date="2016-08" db="EMBL/GenBank/DDBJ databases">
        <authorList>
            <person name="Tokovenko B."/>
            <person name="Kalinowski J."/>
        </authorList>
    </citation>
    <scope>NUCLEOTIDE SEQUENCE [LARGE SCALE GENOMIC DNA]</scope>
    <source>
        <strain evidence="3">UTMC102</strain>
    </source>
</reference>
<dbReference type="GO" id="GO:0003677">
    <property type="term" value="F:DNA binding"/>
    <property type="evidence" value="ECO:0007669"/>
    <property type="project" value="InterPro"/>
</dbReference>
<evidence type="ECO:0000313" key="3">
    <source>
        <dbReference type="Proteomes" id="UP000189004"/>
    </source>
</evidence>
<dbReference type="Gene3D" id="3.30.450.180">
    <property type="match status" value="1"/>
</dbReference>
<dbReference type="EMBL" id="MCOK01000001">
    <property type="protein sequence ID" value="OOC55981.1"/>
    <property type="molecule type" value="Genomic_DNA"/>
</dbReference>
<dbReference type="InterPro" id="IPR041413">
    <property type="entry name" value="MLTR_LBD"/>
</dbReference>
<dbReference type="SMART" id="SM00530">
    <property type="entry name" value="HTH_XRE"/>
    <property type="match status" value="1"/>
</dbReference>
<feature type="domain" description="HTH cro/C1-type" evidence="1">
    <location>
        <begin position="19"/>
        <end position="92"/>
    </location>
</feature>
<dbReference type="PANTHER" id="PTHR35010">
    <property type="entry name" value="BLL4672 PROTEIN-RELATED"/>
    <property type="match status" value="1"/>
</dbReference>
<dbReference type="RefSeq" id="WP_077692415.1">
    <property type="nucleotide sequence ID" value="NZ_MCOK01000001.1"/>
</dbReference>
<protein>
    <submittedName>
        <fullName evidence="2">Transcriptional regulator</fullName>
    </submittedName>
</protein>
<gene>
    <name evidence="2" type="ORF">NOSIN_20850</name>
</gene>